<dbReference type="InterPro" id="IPR036638">
    <property type="entry name" value="HLH_DNA-bd_sf"/>
</dbReference>
<gene>
    <name evidence="7" type="primary">LOC112941719</name>
</gene>
<keyword evidence="2" id="KW-0805">Transcription regulation</keyword>
<accession>A0A3Q7GYH2</accession>
<keyword evidence="5" id="KW-0175">Coiled coil</keyword>
<evidence type="ECO:0000256" key="3">
    <source>
        <dbReference type="ARBA" id="ARBA00023163"/>
    </source>
</evidence>
<evidence type="ECO:0000259" key="6">
    <source>
        <dbReference type="PROSITE" id="PS50888"/>
    </source>
</evidence>
<dbReference type="GO" id="GO:0080090">
    <property type="term" value="P:regulation of primary metabolic process"/>
    <property type="evidence" value="ECO:0007669"/>
    <property type="project" value="UniProtKB-ARBA"/>
</dbReference>
<keyword evidence="8" id="KW-1185">Reference proteome</keyword>
<comment type="subcellular location">
    <subcellularLocation>
        <location evidence="1">Nucleus</location>
    </subcellularLocation>
</comment>
<dbReference type="KEGG" id="sly:112941719"/>
<dbReference type="Proteomes" id="UP000004994">
    <property type="component" value="Chromosome 6"/>
</dbReference>
<feature type="coiled-coil region" evidence="5">
    <location>
        <begin position="154"/>
        <end position="181"/>
    </location>
</feature>
<dbReference type="InterPro" id="IPR011598">
    <property type="entry name" value="bHLH_dom"/>
</dbReference>
<evidence type="ECO:0000256" key="1">
    <source>
        <dbReference type="ARBA" id="ARBA00004123"/>
    </source>
</evidence>
<feature type="domain" description="BHLH" evidence="6">
    <location>
        <begin position="115"/>
        <end position="164"/>
    </location>
</feature>
<dbReference type="AlphaFoldDB" id="A0A3Q7GYH2"/>
<dbReference type="InterPro" id="IPR054502">
    <property type="entry name" value="bHLH-TF_ACT-like_plant"/>
</dbReference>
<dbReference type="InParanoid" id="A0A3Q7GYH2"/>
<dbReference type="InterPro" id="IPR052610">
    <property type="entry name" value="bHLH_transcription_regulator"/>
</dbReference>
<name>A0A3Q7GYH2_SOLLC</name>
<dbReference type="GO" id="GO:0046983">
    <property type="term" value="F:protein dimerization activity"/>
    <property type="evidence" value="ECO:0007669"/>
    <property type="project" value="InterPro"/>
</dbReference>
<keyword evidence="4" id="KW-0539">Nucleus</keyword>
<dbReference type="SUPFAM" id="SSF47459">
    <property type="entry name" value="HLH, helix-loop-helix DNA-binding domain"/>
    <property type="match status" value="1"/>
</dbReference>
<dbReference type="Pfam" id="PF22754">
    <property type="entry name" value="bHLH-TF_ACT-like_plant"/>
    <property type="match status" value="1"/>
</dbReference>
<proteinExistence type="predicted"/>
<dbReference type="PANTHER" id="PTHR45959:SF22">
    <property type="entry name" value="TRANSCRIPTION FACTOR BHLH18-LIKE"/>
    <property type="match status" value="1"/>
</dbReference>
<protein>
    <recommendedName>
        <fullName evidence="6">BHLH domain-containing protein</fullName>
    </recommendedName>
</protein>
<reference evidence="7" key="1">
    <citation type="journal article" date="2012" name="Nature">
        <title>The tomato genome sequence provides insights into fleshy fruit evolution.</title>
        <authorList>
            <consortium name="Tomato Genome Consortium"/>
        </authorList>
    </citation>
    <scope>NUCLEOTIDE SEQUENCE [LARGE SCALE GENOMIC DNA]</scope>
    <source>
        <strain evidence="7">cv. Heinz 1706</strain>
    </source>
</reference>
<evidence type="ECO:0000313" key="7">
    <source>
        <dbReference type="EnsemblPlants" id="Solyc06g064580.2.1"/>
    </source>
</evidence>
<dbReference type="PROSITE" id="PS50888">
    <property type="entry name" value="BHLH"/>
    <property type="match status" value="1"/>
</dbReference>
<dbReference type="GeneID" id="112941719"/>
<dbReference type="Pfam" id="PF00010">
    <property type="entry name" value="HLH"/>
    <property type="match status" value="1"/>
</dbReference>
<evidence type="ECO:0000256" key="4">
    <source>
        <dbReference type="ARBA" id="ARBA00023242"/>
    </source>
</evidence>
<reference evidence="7" key="2">
    <citation type="submission" date="2019-01" db="UniProtKB">
        <authorList>
            <consortium name="EnsemblPlants"/>
        </authorList>
    </citation>
    <scope>IDENTIFICATION</scope>
    <source>
        <strain evidence="7">cv. Heinz 1706</strain>
    </source>
</reference>
<sequence>MENTTFNNNIIGDEEAPFEFKNLLSEMFTSLPNQNPTTSNSLENVPKIAFSCSSPSSNNSSSSSQNIISFGNKADSFFLEDNELDYDMITEKVIMSNVNISNSSMASKRICRSPLQSQDHLLAERKRRERFSQLFALLAKAIPQLKKLDKASILEDAIKYIGELQERVSSLEEAARTIKSSTNLIESTHPTLVHKQYSHDDHVDDLESKRHENINDIKVQILDKNVLIGIHCNKQMRSIFSIIAGIMEKLHLTIHHIRVSPSNHTSLHYISILAEIDENVDIKVQDVEKAFELHLLTIQDSTQE</sequence>
<dbReference type="OMA" id="HTIMAKA"/>
<organism evidence="7">
    <name type="scientific">Solanum lycopersicum</name>
    <name type="common">Tomato</name>
    <name type="synonym">Lycopersicon esculentum</name>
    <dbReference type="NCBI Taxonomy" id="4081"/>
    <lineage>
        <taxon>Eukaryota</taxon>
        <taxon>Viridiplantae</taxon>
        <taxon>Streptophyta</taxon>
        <taxon>Embryophyta</taxon>
        <taxon>Tracheophyta</taxon>
        <taxon>Spermatophyta</taxon>
        <taxon>Magnoliopsida</taxon>
        <taxon>eudicotyledons</taxon>
        <taxon>Gunneridae</taxon>
        <taxon>Pentapetalae</taxon>
        <taxon>asterids</taxon>
        <taxon>lamiids</taxon>
        <taxon>Solanales</taxon>
        <taxon>Solanaceae</taxon>
        <taxon>Solanoideae</taxon>
        <taxon>Solaneae</taxon>
        <taxon>Solanum</taxon>
        <taxon>Solanum subgen. Lycopersicon</taxon>
    </lineage>
</organism>
<dbReference type="OrthoDB" id="1295402at2759"/>
<dbReference type="PaxDb" id="4081-Solyc06g064580.1.1"/>
<dbReference type="Gramene" id="Solyc06g064580.2.1">
    <property type="protein sequence ID" value="Solyc06g064580.2.1"/>
    <property type="gene ID" value="Solyc06g064580.2"/>
</dbReference>
<dbReference type="SMART" id="SM00353">
    <property type="entry name" value="HLH"/>
    <property type="match status" value="1"/>
</dbReference>
<evidence type="ECO:0000256" key="5">
    <source>
        <dbReference type="SAM" id="Coils"/>
    </source>
</evidence>
<evidence type="ECO:0000313" key="8">
    <source>
        <dbReference type="Proteomes" id="UP000004994"/>
    </source>
</evidence>
<dbReference type="STRING" id="4081.A0A3Q7GYH2"/>
<dbReference type="EnsemblPlants" id="Solyc06g064580.2.1">
    <property type="protein sequence ID" value="Solyc06g064580.2.1"/>
    <property type="gene ID" value="Solyc06g064580.2"/>
</dbReference>
<dbReference type="GO" id="GO:0005634">
    <property type="term" value="C:nucleus"/>
    <property type="evidence" value="ECO:0007669"/>
    <property type="project" value="UniProtKB-SubCell"/>
</dbReference>
<dbReference type="Gene3D" id="4.10.280.10">
    <property type="entry name" value="Helix-loop-helix DNA-binding domain"/>
    <property type="match status" value="1"/>
</dbReference>
<dbReference type="RefSeq" id="XP_025887517.1">
    <property type="nucleotide sequence ID" value="XM_026031732.2"/>
</dbReference>
<evidence type="ECO:0000256" key="2">
    <source>
        <dbReference type="ARBA" id="ARBA00023015"/>
    </source>
</evidence>
<keyword evidence="3" id="KW-0804">Transcription</keyword>
<dbReference type="SMR" id="A0A3Q7GYH2"/>
<dbReference type="PANTHER" id="PTHR45959">
    <property type="entry name" value="BHLH TRANSCRIPTION FACTOR"/>
    <property type="match status" value="1"/>
</dbReference>